<dbReference type="CDD" id="cd18039">
    <property type="entry name" value="DEXXQc_UPF1"/>
    <property type="match status" value="1"/>
</dbReference>
<feature type="region of interest" description="C3H" evidence="11">
    <location>
        <begin position="92"/>
        <end position="124"/>
    </location>
</feature>
<dbReference type="AlphaFoldDB" id="A0AA35TBK4"/>
<dbReference type="InterPro" id="IPR018999">
    <property type="entry name" value="UPF1_CH/ZBD"/>
</dbReference>
<evidence type="ECO:0000313" key="15">
    <source>
        <dbReference type="Proteomes" id="UP001174909"/>
    </source>
</evidence>
<dbReference type="GO" id="GO:0005737">
    <property type="term" value="C:cytoplasm"/>
    <property type="evidence" value="ECO:0007669"/>
    <property type="project" value="UniProtKB-SubCell"/>
</dbReference>
<dbReference type="PANTHER" id="PTHR10887">
    <property type="entry name" value="DNA2/NAM7 HELICASE FAMILY"/>
    <property type="match status" value="1"/>
</dbReference>
<dbReference type="InterPro" id="IPR045055">
    <property type="entry name" value="DNA2/NAM7-like"/>
</dbReference>
<accession>A0AA35TBK4</accession>
<name>A0AA35TBK4_GEOBA</name>
<dbReference type="EMBL" id="CASHTH010003393">
    <property type="protein sequence ID" value="CAI8044416.1"/>
    <property type="molecule type" value="Genomic_DNA"/>
</dbReference>
<proteinExistence type="inferred from homology"/>
<dbReference type="InterPro" id="IPR041677">
    <property type="entry name" value="DNA2/NAM7_AAA_11"/>
</dbReference>
<dbReference type="GO" id="GO:0000184">
    <property type="term" value="P:nuclear-transcribed mRNA catabolic process, nonsense-mediated decay"/>
    <property type="evidence" value="ECO:0007669"/>
    <property type="project" value="InterPro"/>
</dbReference>
<dbReference type="GO" id="GO:0008270">
    <property type="term" value="F:zinc ion binding"/>
    <property type="evidence" value="ECO:0007669"/>
    <property type="project" value="UniProtKB-UniRule"/>
</dbReference>
<evidence type="ECO:0000259" key="13">
    <source>
        <dbReference type="PROSITE" id="PS51997"/>
    </source>
</evidence>
<comment type="caution">
    <text evidence="14">The sequence shown here is derived from an EMBL/GenBank/DDBJ whole genome shotgun (WGS) entry which is preliminary data.</text>
</comment>
<reference evidence="14" key="1">
    <citation type="submission" date="2023-03" db="EMBL/GenBank/DDBJ databases">
        <authorList>
            <person name="Steffen K."/>
            <person name="Cardenas P."/>
        </authorList>
    </citation>
    <scope>NUCLEOTIDE SEQUENCE</scope>
</reference>
<dbReference type="InterPro" id="IPR040812">
    <property type="entry name" value="UPF1_1B_dom"/>
</dbReference>
<comment type="subcellular location">
    <subcellularLocation>
        <location evidence="1">Cytoplasm</location>
    </subcellularLocation>
</comment>
<keyword evidence="15" id="KW-1185">Reference proteome</keyword>
<keyword evidence="4 11" id="KW-0479">Metal-binding</keyword>
<evidence type="ECO:0000256" key="5">
    <source>
        <dbReference type="ARBA" id="ARBA00022741"/>
    </source>
</evidence>
<gene>
    <name evidence="14" type="ORF">GBAR_LOCUS24638</name>
</gene>
<dbReference type="Pfam" id="PF13087">
    <property type="entry name" value="AAA_12"/>
    <property type="match status" value="1"/>
</dbReference>
<protein>
    <submittedName>
        <fullName evidence="14">Regulator of nonsense transcripts 1</fullName>
    </submittedName>
</protein>
<feature type="region of interest" description="Disordered" evidence="12">
    <location>
        <begin position="897"/>
        <end position="995"/>
    </location>
</feature>
<dbReference type="CDD" id="cd18808">
    <property type="entry name" value="SF1_C_Upf1"/>
    <property type="match status" value="1"/>
</dbReference>
<dbReference type="CDD" id="cd21400">
    <property type="entry name" value="ZBD_UPF1-like"/>
    <property type="match status" value="1"/>
</dbReference>
<dbReference type="CDD" id="cd21407">
    <property type="entry name" value="1B_UPF1-like"/>
    <property type="match status" value="1"/>
</dbReference>
<keyword evidence="6 11" id="KW-0863">Zinc-finger</keyword>
<feature type="compositionally biased region" description="Low complexity" evidence="12">
    <location>
        <begin position="42"/>
        <end position="53"/>
    </location>
</feature>
<keyword evidence="9 11" id="KW-0862">Zinc</keyword>
<keyword evidence="3" id="KW-0963">Cytoplasm</keyword>
<evidence type="ECO:0000256" key="7">
    <source>
        <dbReference type="ARBA" id="ARBA00022801"/>
    </source>
</evidence>
<evidence type="ECO:0000256" key="6">
    <source>
        <dbReference type="ARBA" id="ARBA00022771"/>
    </source>
</evidence>
<dbReference type="Gene3D" id="2.40.30.230">
    <property type="match status" value="1"/>
</dbReference>
<dbReference type="Pfam" id="PF09416">
    <property type="entry name" value="UPF1_Zn_bind"/>
    <property type="match status" value="1"/>
</dbReference>
<dbReference type="Pfam" id="PF18141">
    <property type="entry name" value="UPF1_1B_dom"/>
    <property type="match status" value="1"/>
</dbReference>
<dbReference type="PANTHER" id="PTHR10887:SF364">
    <property type="entry name" value="REGULATOR OF NONSENSE TRANSCRIPTS 1"/>
    <property type="match status" value="1"/>
</dbReference>
<feature type="region of interest" description="C4" evidence="11">
    <location>
        <begin position="152"/>
        <end position="182"/>
    </location>
</feature>
<dbReference type="InterPro" id="IPR047187">
    <property type="entry name" value="SF1_C_Upf1"/>
</dbReference>
<feature type="region of interest" description="Disordered" evidence="12">
    <location>
        <begin position="32"/>
        <end position="62"/>
    </location>
</feature>
<dbReference type="Gene3D" id="6.10.140.1240">
    <property type="match status" value="1"/>
</dbReference>
<evidence type="ECO:0000313" key="14">
    <source>
        <dbReference type="EMBL" id="CAI8044416.1"/>
    </source>
</evidence>
<feature type="domain" description="Upf1" evidence="13">
    <location>
        <begin position="84"/>
        <end position="241"/>
    </location>
</feature>
<evidence type="ECO:0000256" key="9">
    <source>
        <dbReference type="ARBA" id="ARBA00022833"/>
    </source>
</evidence>
<organism evidence="14 15">
    <name type="scientific">Geodia barretti</name>
    <name type="common">Barrett's horny sponge</name>
    <dbReference type="NCBI Taxonomy" id="519541"/>
    <lineage>
        <taxon>Eukaryota</taxon>
        <taxon>Metazoa</taxon>
        <taxon>Porifera</taxon>
        <taxon>Demospongiae</taxon>
        <taxon>Heteroscleromorpha</taxon>
        <taxon>Tetractinellida</taxon>
        <taxon>Astrophorina</taxon>
        <taxon>Geodiidae</taxon>
        <taxon>Geodia</taxon>
    </lineage>
</organism>
<keyword evidence="10" id="KW-0067">ATP-binding</keyword>
<feature type="compositionally biased region" description="Polar residues" evidence="12">
    <location>
        <begin position="930"/>
        <end position="942"/>
    </location>
</feature>
<keyword evidence="5" id="KW-0547">Nucleotide-binding</keyword>
<feature type="compositionally biased region" description="Gly residues" evidence="12">
    <location>
        <begin position="917"/>
        <end position="926"/>
    </location>
</feature>
<dbReference type="GO" id="GO:0005524">
    <property type="term" value="F:ATP binding"/>
    <property type="evidence" value="ECO:0007669"/>
    <property type="project" value="UniProtKB-KW"/>
</dbReference>
<dbReference type="GO" id="GO:0016787">
    <property type="term" value="F:hydrolase activity"/>
    <property type="evidence" value="ECO:0007669"/>
    <property type="project" value="UniProtKB-KW"/>
</dbReference>
<evidence type="ECO:0000256" key="10">
    <source>
        <dbReference type="ARBA" id="ARBA00022840"/>
    </source>
</evidence>
<sequence length="1005" mass="112990">MSMTQSYSQQPLTFLDEDIGLYGADTQGVGDYDHYEDFTLPSQSQATQSVQSQGPPDTDKQRAASELMAGLSLHGDDSDEEEEPQELPEHACRYCGIHDSAAVVMCNSTKKWFCNGRGNTSGSHIVQHLVRSRCKEVTLHREGPLGETVLECYNCACRNVFLLGFISAKSDSMVMLLCRHPCVQQKNSLKEEWNPSSWMPVIQDRSFLNWLVKQPSDKEQARARQISAATINKLEDLWRTTRYSYEDAYRYQHIFGPLVKLEADYDKNLKESQTQENIEVRWDMTLSKKRVAYFKFPRQDGDMRLMPGDELQLRLVVNGREEWKAMGHVTKMPSVHDEEVKLEMRSTAPVPDTRHNYSVNFVWKSTSFDRMQNAMKMFAVNENAVSLYLYHKLLGHDIEDQVNESVSIPKQNQQILVCAPSNTAVDQLTEKIHKTGIKVVRLSAKSREAIESSVSFLALHNQVAHSGTGYTELHKLQQLKAEAGELSAADEKRNRTLKRQCERELLLNADVICCTCVGAGDPRLAKFIFKAVLIDESTQATEPECMVPIVLGAKQVILVGDHCQLGPVIMCKKAANAGLSQSLFERLVKLGVKPIRLIVQYRMHPSLSVFPSNTFYDGTLQNAVSAHERTMPGMEFPWVKPDSPMFFWCSQGQEEISSSGTSYLNRSEAVNVEKVVTRLMKSGIKPHQMGIITPYEGQRAYVVQYMQFNGTMSQRLYMEIEVASVDAFQGREKDFIILSCVRANEHQGIGFLNDARRLNVALTRAKYGVVIIGNAKVLTKHPLWNSLIRDYQERDLLMEGANLTALRKNEMHLPKPSKLAPRRNMGLVVSGGPAHFRPRDPPPHTVYDHSMRDRHFPMMQDDYYRSHDHLGYIGGSRHAAAAAHSMFVPPAMFNMPLPPQQHYDNQPPPPAQSKSAAGGGGGGGGISHALINSQASQDPSGSQPLTQPLTQPTLSMTQPTQPLSQSELSQEMMDDFKSQDGALSQDLPYSIDKRPMLDYGHPLYY</sequence>
<dbReference type="Pfam" id="PF13086">
    <property type="entry name" value="AAA_11"/>
    <property type="match status" value="1"/>
</dbReference>
<evidence type="ECO:0000256" key="11">
    <source>
        <dbReference type="PROSITE-ProRule" id="PRU01341"/>
    </source>
</evidence>
<dbReference type="InterPro" id="IPR041679">
    <property type="entry name" value="DNA2/NAM7-like_C"/>
</dbReference>
<dbReference type="Gene3D" id="3.40.50.300">
    <property type="entry name" value="P-loop containing nucleotide triphosphate hydrolases"/>
    <property type="match status" value="2"/>
</dbReference>
<dbReference type="PROSITE" id="PS51997">
    <property type="entry name" value="UPF1_CH_RICH"/>
    <property type="match status" value="1"/>
</dbReference>
<dbReference type="GO" id="GO:0003724">
    <property type="term" value="F:RNA helicase activity"/>
    <property type="evidence" value="ECO:0007669"/>
    <property type="project" value="InterPro"/>
</dbReference>
<comment type="similarity">
    <text evidence="2">Belongs to the DNA2/NAM7 helicase family.</text>
</comment>
<keyword evidence="8" id="KW-0347">Helicase</keyword>
<evidence type="ECO:0000256" key="2">
    <source>
        <dbReference type="ARBA" id="ARBA00007913"/>
    </source>
</evidence>
<keyword evidence="7" id="KW-0378">Hydrolase</keyword>
<dbReference type="InterPro" id="IPR027417">
    <property type="entry name" value="P-loop_NTPase"/>
</dbReference>
<feature type="compositionally biased region" description="Low complexity" evidence="12">
    <location>
        <begin position="943"/>
        <end position="963"/>
    </location>
</feature>
<dbReference type="Proteomes" id="UP001174909">
    <property type="component" value="Unassembled WGS sequence"/>
</dbReference>
<evidence type="ECO:0000256" key="1">
    <source>
        <dbReference type="ARBA" id="ARBA00004496"/>
    </source>
</evidence>
<evidence type="ECO:0000256" key="12">
    <source>
        <dbReference type="SAM" id="MobiDB-lite"/>
    </source>
</evidence>
<evidence type="ECO:0000256" key="8">
    <source>
        <dbReference type="ARBA" id="ARBA00022806"/>
    </source>
</evidence>
<dbReference type="GO" id="GO:0003723">
    <property type="term" value="F:RNA binding"/>
    <property type="evidence" value="ECO:0007669"/>
    <property type="project" value="InterPro"/>
</dbReference>
<evidence type="ECO:0000256" key="3">
    <source>
        <dbReference type="ARBA" id="ARBA00022490"/>
    </source>
</evidence>
<dbReference type="FunFam" id="3.40.50.300:FF:000097">
    <property type="entry name" value="Regulator of nonsense transcripts 1"/>
    <property type="match status" value="1"/>
</dbReference>
<evidence type="ECO:0000256" key="4">
    <source>
        <dbReference type="ARBA" id="ARBA00022723"/>
    </source>
</evidence>
<feature type="region of interest" description="CC/SHH/C" evidence="11">
    <location>
        <begin position="106"/>
        <end position="134"/>
    </location>
</feature>
<dbReference type="SUPFAM" id="SSF52540">
    <property type="entry name" value="P-loop containing nucleoside triphosphate hydrolases"/>
    <property type="match status" value="1"/>
</dbReference>